<keyword evidence="6" id="KW-0812">Transmembrane</keyword>
<evidence type="ECO:0000256" key="3">
    <source>
        <dbReference type="PROSITE-ProRule" id="PRU00284"/>
    </source>
</evidence>
<keyword evidence="6" id="KW-0472">Membrane</keyword>
<dbReference type="SMART" id="SM00283">
    <property type="entry name" value="MA"/>
    <property type="match status" value="1"/>
</dbReference>
<feature type="domain" description="HAMP" evidence="8">
    <location>
        <begin position="404"/>
        <end position="456"/>
    </location>
</feature>
<protein>
    <submittedName>
        <fullName evidence="9">HAMP domain-containing protein</fullName>
    </submittedName>
</protein>
<dbReference type="InterPro" id="IPR003660">
    <property type="entry name" value="HAMP_dom"/>
</dbReference>
<comment type="similarity">
    <text evidence="2">Belongs to the methyl-accepting chemotaxis (MCP) protein family.</text>
</comment>
<evidence type="ECO:0000256" key="2">
    <source>
        <dbReference type="ARBA" id="ARBA00029447"/>
    </source>
</evidence>
<gene>
    <name evidence="9" type="ORF">IQ260_17755</name>
</gene>
<feature type="region of interest" description="Disordered" evidence="5">
    <location>
        <begin position="1"/>
        <end position="20"/>
    </location>
</feature>
<feature type="domain" description="Methyl-accepting transducer" evidence="7">
    <location>
        <begin position="526"/>
        <end position="776"/>
    </location>
</feature>
<feature type="coiled-coil region" evidence="4">
    <location>
        <begin position="444"/>
        <end position="489"/>
    </location>
</feature>
<comment type="caution">
    <text evidence="9">The sequence shown here is derived from an EMBL/GenBank/DDBJ whole genome shotgun (WGS) entry which is preliminary data.</text>
</comment>
<dbReference type="SUPFAM" id="SSF58104">
    <property type="entry name" value="Methyl-accepting chemotaxis protein (MCP) signaling domain"/>
    <property type="match status" value="1"/>
</dbReference>
<dbReference type="GO" id="GO:0016020">
    <property type="term" value="C:membrane"/>
    <property type="evidence" value="ECO:0007669"/>
    <property type="project" value="InterPro"/>
</dbReference>
<keyword evidence="4" id="KW-0175">Coiled coil</keyword>
<dbReference type="PANTHER" id="PTHR32089">
    <property type="entry name" value="METHYL-ACCEPTING CHEMOTAXIS PROTEIN MCPB"/>
    <property type="match status" value="1"/>
</dbReference>
<dbReference type="Proteomes" id="UP000615026">
    <property type="component" value="Unassembled WGS sequence"/>
</dbReference>
<sequence length="800" mass="85716">MTAKEYSLNDQLQRKEATSPQKQLFRTLGANNEKGRPLGRQLLQTLLPVTLLPLAVASGLGIVITKNAENEDVLFALKQEAFLASEASGLFVEDSFSTVENLVISPNIQQLLNQANQKAAEDELIDQPVEALEQQFAQTKLLTPNGAINKYLADITAAEELGELFLTESNGLTVAVDSPITDFVQSDEDWWLQSKQFGQYVEPVKFDDSANVVSVSLSRAITPVGSEEFLGVVKSVLPQQVLSTRIANYLSNSLGESQSVQVIDVRNGLALATVPVVEEGAGSANAEVVGGEIIAQFAQALSSKLGRESDSPQLFRQELAQATDARILDVSRTQVDGREVLEATVSYDGRNFSLATVTDLPWVAISSEDAVALDQAGLSLLIVFILTAIVLGTASGSLLLALARRLSQPLQTLTEVAQKAAAGDLDARASIQGTFETQILGRGFNNLLEQLQSLLKQQKEAADEQREEREKLENDITQLMEEVGDAADGDLSVRAKLSAGDVGIVADLFNAIIENLRDIAVNVKQSTGQVSGSLLTNEQQILAVVEQAVEEARSMQTTMVAVEEMGQSIQTVAQNANQASSLTNDTYVTVQAGSESMEKTANSILELRSTVGETAKKIKRLGESAQKIAQSVSLIDEIALKTNLLAVNASVEASRAGELGQGFTAVAEQVGSLAEQSANATKTIAQIVADIQTETQEVVTAIETGTAQVVDSSTLVKLTQQQLEQVLTKSEQINRLMQNISDSTVNQNQASVAVTELIQKSAQSSQERSQASAQMAQAIQETAKVAQSLQASVEQFKVEE</sequence>
<dbReference type="RefSeq" id="WP_193994444.1">
    <property type="nucleotide sequence ID" value="NZ_JADEXP010000174.1"/>
</dbReference>
<evidence type="ECO:0000256" key="4">
    <source>
        <dbReference type="SAM" id="Coils"/>
    </source>
</evidence>
<dbReference type="GO" id="GO:0007165">
    <property type="term" value="P:signal transduction"/>
    <property type="evidence" value="ECO:0007669"/>
    <property type="project" value="UniProtKB-KW"/>
</dbReference>
<feature type="domain" description="HAMP" evidence="8">
    <location>
        <begin position="476"/>
        <end position="521"/>
    </location>
</feature>
<dbReference type="EMBL" id="JADEXP010000174">
    <property type="protein sequence ID" value="MBE9068498.1"/>
    <property type="molecule type" value="Genomic_DNA"/>
</dbReference>
<feature type="transmembrane region" description="Helical" evidence="6">
    <location>
        <begin position="376"/>
        <end position="403"/>
    </location>
</feature>
<evidence type="ECO:0000259" key="8">
    <source>
        <dbReference type="PROSITE" id="PS50885"/>
    </source>
</evidence>
<evidence type="ECO:0000256" key="5">
    <source>
        <dbReference type="SAM" id="MobiDB-lite"/>
    </source>
</evidence>
<dbReference type="PROSITE" id="PS50885">
    <property type="entry name" value="HAMP"/>
    <property type="match status" value="2"/>
</dbReference>
<dbReference type="Pfam" id="PF00672">
    <property type="entry name" value="HAMP"/>
    <property type="match status" value="1"/>
</dbReference>
<dbReference type="InterPro" id="IPR004089">
    <property type="entry name" value="MCPsignal_dom"/>
</dbReference>
<evidence type="ECO:0000256" key="1">
    <source>
        <dbReference type="ARBA" id="ARBA00023224"/>
    </source>
</evidence>
<dbReference type="PROSITE" id="PS50007">
    <property type="entry name" value="PIPLC_X_DOMAIN"/>
    <property type="match status" value="1"/>
</dbReference>
<evidence type="ECO:0000313" key="10">
    <source>
        <dbReference type="Proteomes" id="UP000615026"/>
    </source>
</evidence>
<keyword evidence="6" id="KW-1133">Transmembrane helix</keyword>
<accession>A0A929FB89</accession>
<dbReference type="Gene3D" id="6.10.340.10">
    <property type="match status" value="1"/>
</dbReference>
<keyword evidence="10" id="KW-1185">Reference proteome</keyword>
<dbReference type="AlphaFoldDB" id="A0A929FB89"/>
<evidence type="ECO:0000259" key="7">
    <source>
        <dbReference type="PROSITE" id="PS50111"/>
    </source>
</evidence>
<proteinExistence type="inferred from homology"/>
<dbReference type="PROSITE" id="PS50111">
    <property type="entry name" value="CHEMOTAXIS_TRANSDUC_2"/>
    <property type="match status" value="1"/>
</dbReference>
<dbReference type="Pfam" id="PF00015">
    <property type="entry name" value="MCPsignal"/>
    <property type="match status" value="1"/>
</dbReference>
<dbReference type="CDD" id="cd06225">
    <property type="entry name" value="HAMP"/>
    <property type="match status" value="1"/>
</dbReference>
<evidence type="ECO:0000313" key="9">
    <source>
        <dbReference type="EMBL" id="MBE9068498.1"/>
    </source>
</evidence>
<reference evidence="9" key="1">
    <citation type="submission" date="2020-10" db="EMBL/GenBank/DDBJ databases">
        <authorList>
            <person name="Castelo-Branco R."/>
            <person name="Eusebio N."/>
            <person name="Adriana R."/>
            <person name="Vieira A."/>
            <person name="Brugerolle De Fraissinette N."/>
            <person name="Rezende De Castro R."/>
            <person name="Schneider M.P."/>
            <person name="Vasconcelos V."/>
            <person name="Leao P.N."/>
        </authorList>
    </citation>
    <scope>NUCLEOTIDE SEQUENCE</scope>
    <source>
        <strain evidence="9">LEGE 11479</strain>
    </source>
</reference>
<dbReference type="PANTHER" id="PTHR32089:SF114">
    <property type="entry name" value="METHYL-ACCEPTING CHEMOTAXIS PROTEIN MCPB"/>
    <property type="match status" value="1"/>
</dbReference>
<name>A0A929FB89_LEPEC</name>
<dbReference type="SMART" id="SM00304">
    <property type="entry name" value="HAMP"/>
    <property type="match status" value="2"/>
</dbReference>
<keyword evidence="1 3" id="KW-0807">Transducer</keyword>
<dbReference type="SUPFAM" id="SSF158472">
    <property type="entry name" value="HAMP domain-like"/>
    <property type="match status" value="1"/>
</dbReference>
<evidence type="ECO:0000256" key="6">
    <source>
        <dbReference type="SAM" id="Phobius"/>
    </source>
</evidence>
<dbReference type="Gene3D" id="1.10.287.950">
    <property type="entry name" value="Methyl-accepting chemotaxis protein"/>
    <property type="match status" value="1"/>
</dbReference>
<organism evidence="9 10">
    <name type="scientific">Leptolyngbya cf. ectocarpi LEGE 11479</name>
    <dbReference type="NCBI Taxonomy" id="1828722"/>
    <lineage>
        <taxon>Bacteria</taxon>
        <taxon>Bacillati</taxon>
        <taxon>Cyanobacteriota</taxon>
        <taxon>Cyanophyceae</taxon>
        <taxon>Leptolyngbyales</taxon>
        <taxon>Leptolyngbyaceae</taxon>
        <taxon>Leptolyngbya group</taxon>
        <taxon>Leptolyngbya</taxon>
    </lineage>
</organism>